<feature type="domain" description="Luciferase-like" evidence="5">
    <location>
        <begin position="8"/>
        <end position="305"/>
    </location>
</feature>
<dbReference type="SUPFAM" id="SSF51679">
    <property type="entry name" value="Bacterial luciferase-like"/>
    <property type="match status" value="1"/>
</dbReference>
<keyword evidence="4 6" id="KW-0503">Monooxygenase</keyword>
<evidence type="ECO:0000256" key="3">
    <source>
        <dbReference type="ARBA" id="ARBA00023002"/>
    </source>
</evidence>
<evidence type="ECO:0000259" key="5">
    <source>
        <dbReference type="Pfam" id="PF00296"/>
    </source>
</evidence>
<dbReference type="Proteomes" id="UP000331127">
    <property type="component" value="Unassembled WGS sequence"/>
</dbReference>
<dbReference type="GO" id="GO:0016705">
    <property type="term" value="F:oxidoreductase activity, acting on paired donors, with incorporation or reduction of molecular oxygen"/>
    <property type="evidence" value="ECO:0007669"/>
    <property type="project" value="InterPro"/>
</dbReference>
<protein>
    <submittedName>
        <fullName evidence="6">Limonene 1,2-monooxygenase</fullName>
    </submittedName>
</protein>
<evidence type="ECO:0000313" key="6">
    <source>
        <dbReference type="EMBL" id="GES14756.1"/>
    </source>
</evidence>
<keyword evidence="2" id="KW-0285">Flavoprotein</keyword>
<organism evidence="6 7">
    <name type="scientific">Acrocarpospora macrocephala</name>
    <dbReference type="NCBI Taxonomy" id="150177"/>
    <lineage>
        <taxon>Bacteria</taxon>
        <taxon>Bacillati</taxon>
        <taxon>Actinomycetota</taxon>
        <taxon>Actinomycetes</taxon>
        <taxon>Streptosporangiales</taxon>
        <taxon>Streptosporangiaceae</taxon>
        <taxon>Acrocarpospora</taxon>
    </lineage>
</organism>
<name>A0A5M3X259_9ACTN</name>
<dbReference type="GO" id="GO:0005829">
    <property type="term" value="C:cytosol"/>
    <property type="evidence" value="ECO:0007669"/>
    <property type="project" value="TreeGrafter"/>
</dbReference>
<keyword evidence="3" id="KW-0560">Oxidoreductase</keyword>
<dbReference type="Pfam" id="PF00296">
    <property type="entry name" value="Bac_luciferase"/>
    <property type="match status" value="1"/>
</dbReference>
<evidence type="ECO:0000256" key="4">
    <source>
        <dbReference type="ARBA" id="ARBA00023033"/>
    </source>
</evidence>
<dbReference type="AlphaFoldDB" id="A0A5M3X259"/>
<dbReference type="EMBL" id="BLAE01000064">
    <property type="protein sequence ID" value="GES14756.1"/>
    <property type="molecule type" value="Genomic_DNA"/>
</dbReference>
<evidence type="ECO:0000256" key="1">
    <source>
        <dbReference type="ARBA" id="ARBA00010426"/>
    </source>
</evidence>
<keyword evidence="7" id="KW-1185">Reference proteome</keyword>
<comment type="similarity">
    <text evidence="1">Belongs to the bacterial luciferase oxidoreductase family.</text>
</comment>
<comment type="caution">
    <text evidence="6">The sequence shown here is derived from an EMBL/GenBank/DDBJ whole genome shotgun (WGS) entry which is preliminary data.</text>
</comment>
<dbReference type="PANTHER" id="PTHR30137:SF16">
    <property type="entry name" value="BLL0895 PROTEIN"/>
    <property type="match status" value="1"/>
</dbReference>
<sequence>MAYFGPPMKFGIFLGPWHKVGMNPTLALQRDLELIELLDRLGFDEAWYGEHHSGGVEILASPELMIAAAAQRTRRIKLGTGVASLPYHQPFMLADRILQLDHLTRGRMMFGVGPGQLLKDARMMGIETSTQRERMEEALQVILRLFKGETVTHKSDWFELRDAVLQMKPYSDFDVAVTAAVSPSGPKLAGRLGTGMLSLAATDPVGVERLGQHWDIVQTEAKEHGQVIDRSSWRLVGPMHIAETLEQAKKDVEYGLLWITQYLRHISPHSRGTYDNLDKLVDDMNESGAGVIGTPEMAIAQLERLDEKSGGFGTYLIQGFNAARWPATQRSYELFAEEVIPHFTGQLDVVRASYDAVVASGTEAAEVTARAQADATAAYRQERAGRQG</sequence>
<dbReference type="Gene3D" id="3.20.20.30">
    <property type="entry name" value="Luciferase-like domain"/>
    <property type="match status" value="1"/>
</dbReference>
<gene>
    <name evidence="6" type="ORF">Amac_083530</name>
</gene>
<reference evidence="6 7" key="1">
    <citation type="submission" date="2019-10" db="EMBL/GenBank/DDBJ databases">
        <title>Whole genome shotgun sequence of Acrocarpospora macrocephala NBRC 16266.</title>
        <authorList>
            <person name="Ichikawa N."/>
            <person name="Kimura A."/>
            <person name="Kitahashi Y."/>
            <person name="Komaki H."/>
            <person name="Oguchi A."/>
        </authorList>
    </citation>
    <scope>NUCLEOTIDE SEQUENCE [LARGE SCALE GENOMIC DNA]</scope>
    <source>
        <strain evidence="6 7">NBRC 16266</strain>
    </source>
</reference>
<dbReference type="GO" id="GO:0004497">
    <property type="term" value="F:monooxygenase activity"/>
    <property type="evidence" value="ECO:0007669"/>
    <property type="project" value="UniProtKB-KW"/>
</dbReference>
<evidence type="ECO:0000313" key="7">
    <source>
        <dbReference type="Proteomes" id="UP000331127"/>
    </source>
</evidence>
<proteinExistence type="inferred from homology"/>
<dbReference type="InterPro" id="IPR036661">
    <property type="entry name" value="Luciferase-like_sf"/>
</dbReference>
<dbReference type="InterPro" id="IPR050766">
    <property type="entry name" value="Bact_Lucif_Oxidored"/>
</dbReference>
<evidence type="ECO:0000256" key="2">
    <source>
        <dbReference type="ARBA" id="ARBA00022630"/>
    </source>
</evidence>
<accession>A0A5M3X259</accession>
<dbReference type="PANTHER" id="PTHR30137">
    <property type="entry name" value="LUCIFERASE-LIKE MONOOXYGENASE"/>
    <property type="match status" value="1"/>
</dbReference>
<dbReference type="InterPro" id="IPR011251">
    <property type="entry name" value="Luciferase-like_dom"/>
</dbReference>